<comment type="caution">
    <text evidence="1">The sequence shown here is derived from an EMBL/GenBank/DDBJ whole genome shotgun (WGS) entry which is preliminary data.</text>
</comment>
<evidence type="ECO:0000313" key="1">
    <source>
        <dbReference type="EMBL" id="PVW13900.1"/>
    </source>
</evidence>
<keyword evidence="2" id="KW-1185">Reference proteome</keyword>
<dbReference type="PROSITE" id="PS51257">
    <property type="entry name" value="PROKAR_LIPOPROTEIN"/>
    <property type="match status" value="1"/>
</dbReference>
<evidence type="ECO:0000313" key="2">
    <source>
        <dbReference type="Proteomes" id="UP000245962"/>
    </source>
</evidence>
<dbReference type="AlphaFoldDB" id="A0A2U0HYS9"/>
<dbReference type="Proteomes" id="UP000245962">
    <property type="component" value="Unassembled WGS sequence"/>
</dbReference>
<gene>
    <name evidence="1" type="ORF">DDV96_12165</name>
</gene>
<organism evidence="1 2">
    <name type="scientific">Marixanthomonas spongiae</name>
    <dbReference type="NCBI Taxonomy" id="2174845"/>
    <lineage>
        <taxon>Bacteria</taxon>
        <taxon>Pseudomonadati</taxon>
        <taxon>Bacteroidota</taxon>
        <taxon>Flavobacteriia</taxon>
        <taxon>Flavobacteriales</taxon>
        <taxon>Flavobacteriaceae</taxon>
        <taxon>Marixanthomonas</taxon>
    </lineage>
</organism>
<evidence type="ECO:0008006" key="3">
    <source>
        <dbReference type="Google" id="ProtNLM"/>
    </source>
</evidence>
<proteinExistence type="predicted"/>
<protein>
    <recommendedName>
        <fullName evidence="3">Lipoprotein</fullName>
    </recommendedName>
</protein>
<dbReference type="EMBL" id="QEHR01000007">
    <property type="protein sequence ID" value="PVW13900.1"/>
    <property type="molecule type" value="Genomic_DNA"/>
</dbReference>
<reference evidence="1 2" key="1">
    <citation type="submission" date="2018-04" db="EMBL/GenBank/DDBJ databases">
        <title>Marixanthomonas spongiae HN-E44 sp. nov., isolated from a marine sponge.</title>
        <authorList>
            <person name="Luo L."/>
            <person name="Zhuang L."/>
        </authorList>
    </citation>
    <scope>NUCLEOTIDE SEQUENCE [LARGE SCALE GENOMIC DNA]</scope>
    <source>
        <strain evidence="1 2">HN-E44</strain>
    </source>
</reference>
<accession>A0A2U0HYS9</accession>
<dbReference type="SUPFAM" id="SSF82185">
    <property type="entry name" value="Histone H3 K4-specific methyltransferase SET7/9 N-terminal domain"/>
    <property type="match status" value="1"/>
</dbReference>
<dbReference type="RefSeq" id="WP_116695033.1">
    <property type="nucleotide sequence ID" value="NZ_QEHR01000007.1"/>
</dbReference>
<name>A0A2U0HYS9_9FLAO</name>
<sequence length="203" mass="23184">MNKLIAYILIILIFGCGTKNLHQNRIYIQDDKLYGELENGLPDNDTLIELKNKNGTVSGIGKMAVSKDNVSDIKCGLWKEYDSDGILLSEGNYKISSFIDCGMGGAFRAFYYYRIGEWKYFKKNGELDFALNFVPKMHHVDTRCEGGDNMIFGIVDTIPLNYWDKVDVNKIYELQKISFTDSYATTTIIPLNGKIYYETETDL</sequence>